<sequence length="192" mass="20332">MRNPPSSSTTAALPVLRAALKMLPGVDRVSTSRSGTLAFLHVNVAGCRVLAAAAYPVAGVVVPLAAVPDHSPLNEAVCGAAHAHHLTILHGVRDRLYFSDRPSVLSLFLPDEDQLIREAELAVAQFIRAGGPVAPAMALKMAQAERRLVDLAGMKLRTGVALLTGAPLDLRTLDFPLVDAEVIQRRSLEGII</sequence>
<reference evidence="2" key="1">
    <citation type="submission" date="2014-11" db="EMBL/GenBank/DDBJ databases">
        <title>Hymenobacter sp. DG25B genome submission.</title>
        <authorList>
            <person name="Jung H.-Y."/>
            <person name="Kim M.K."/>
            <person name="Srinivasan S."/>
            <person name="Lim S."/>
        </authorList>
    </citation>
    <scope>NUCLEOTIDE SEQUENCE [LARGE SCALE GENOMIC DNA]</scope>
    <source>
        <strain evidence="2">DY59</strain>
    </source>
</reference>
<organism evidence="1 2">
    <name type="scientific">Deinococcus radiopugnans</name>
    <dbReference type="NCBI Taxonomy" id="57497"/>
    <lineage>
        <taxon>Bacteria</taxon>
        <taxon>Thermotogati</taxon>
        <taxon>Deinococcota</taxon>
        <taxon>Deinococci</taxon>
        <taxon>Deinococcales</taxon>
        <taxon>Deinococcaceae</taxon>
        <taxon>Deinococcus</taxon>
    </lineage>
</organism>
<name>A0A0A7KKL4_9DEIO</name>
<dbReference type="HOGENOM" id="CLU_1413118_0_0_0"/>
<dbReference type="EMBL" id="CP010028">
    <property type="protein sequence ID" value="AIZ45759.1"/>
    <property type="molecule type" value="Genomic_DNA"/>
</dbReference>
<dbReference type="KEGG" id="dsw:QR90_12770"/>
<evidence type="ECO:0000313" key="2">
    <source>
        <dbReference type="Proteomes" id="UP000030634"/>
    </source>
</evidence>
<evidence type="ECO:0000313" key="1">
    <source>
        <dbReference type="EMBL" id="AIZ45759.1"/>
    </source>
</evidence>
<protein>
    <submittedName>
        <fullName evidence="1">Uncharacterized protein</fullName>
    </submittedName>
</protein>
<accession>A0A0A7KKL4</accession>
<dbReference type="RefSeq" id="WP_039685072.1">
    <property type="nucleotide sequence ID" value="NZ_CP010028.1"/>
</dbReference>
<proteinExistence type="predicted"/>
<gene>
    <name evidence="1" type="ORF">QR90_12770</name>
</gene>
<dbReference type="AlphaFoldDB" id="A0A0A7KKL4"/>
<dbReference type="Proteomes" id="UP000030634">
    <property type="component" value="Chromosome"/>
</dbReference>